<dbReference type="Pfam" id="PF00115">
    <property type="entry name" value="COX1"/>
    <property type="match status" value="1"/>
</dbReference>
<gene>
    <name evidence="3" type="ORF">B9Q02_06120</name>
</gene>
<dbReference type="Gene3D" id="1.20.210.10">
    <property type="entry name" value="Cytochrome c oxidase-like, subunit I domain"/>
    <property type="match status" value="1"/>
</dbReference>
<dbReference type="EMBL" id="NEXD01000029">
    <property type="protein sequence ID" value="PSN85517.1"/>
    <property type="molecule type" value="Genomic_DNA"/>
</dbReference>
<accession>A0A2R6AGL3</accession>
<dbReference type="SUPFAM" id="SSF81442">
    <property type="entry name" value="Cytochrome c oxidase subunit I-like"/>
    <property type="match status" value="1"/>
</dbReference>
<proteinExistence type="predicted"/>
<dbReference type="CDD" id="cd00919">
    <property type="entry name" value="Heme_Cu_Oxidase_I"/>
    <property type="match status" value="1"/>
</dbReference>
<dbReference type="GO" id="GO:0015990">
    <property type="term" value="P:electron transport coupled proton transport"/>
    <property type="evidence" value="ECO:0007669"/>
    <property type="project" value="TreeGrafter"/>
</dbReference>
<dbReference type="GO" id="GO:0022904">
    <property type="term" value="P:respiratory electron transport chain"/>
    <property type="evidence" value="ECO:0007669"/>
    <property type="project" value="TreeGrafter"/>
</dbReference>
<feature type="transmembrane region" description="Helical" evidence="1">
    <location>
        <begin position="320"/>
        <end position="340"/>
    </location>
</feature>
<feature type="transmembrane region" description="Helical" evidence="1">
    <location>
        <begin position="392"/>
        <end position="421"/>
    </location>
</feature>
<dbReference type="Proteomes" id="UP000240569">
    <property type="component" value="Unassembled WGS sequence"/>
</dbReference>
<protein>
    <submittedName>
        <fullName evidence="3">Cytochrome-c oxidase</fullName>
    </submittedName>
</protein>
<feature type="transmembrane region" description="Helical" evidence="1">
    <location>
        <begin position="166"/>
        <end position="193"/>
    </location>
</feature>
<dbReference type="PANTHER" id="PTHR10422">
    <property type="entry name" value="CYTOCHROME C OXIDASE SUBUNIT 1"/>
    <property type="match status" value="1"/>
</dbReference>
<reference evidence="3 4" key="1">
    <citation type="submission" date="2017-04" db="EMBL/GenBank/DDBJ databases">
        <title>Novel microbial lineages endemic to geothermal iron-oxide mats fill important gaps in the evolutionary history of Archaea.</title>
        <authorList>
            <person name="Jay Z.J."/>
            <person name="Beam J.P."/>
            <person name="Dlakic M."/>
            <person name="Rusch D.B."/>
            <person name="Kozubal M.A."/>
            <person name="Inskeep W.P."/>
        </authorList>
    </citation>
    <scope>NUCLEOTIDE SEQUENCE [LARGE SCALE GENOMIC DNA]</scope>
    <source>
        <strain evidence="3">BE_D</strain>
    </source>
</reference>
<dbReference type="PROSITE" id="PS50855">
    <property type="entry name" value="COX1"/>
    <property type="match status" value="1"/>
</dbReference>
<comment type="caution">
    <text evidence="3">The sequence shown here is derived from an EMBL/GenBank/DDBJ whole genome shotgun (WGS) entry which is preliminary data.</text>
</comment>
<dbReference type="AlphaFoldDB" id="A0A2R6AGL3"/>
<keyword evidence="1" id="KW-1133">Transmembrane helix</keyword>
<evidence type="ECO:0000313" key="3">
    <source>
        <dbReference type="EMBL" id="PSN85517.1"/>
    </source>
</evidence>
<name>A0A2R6AGL3_9ARCH</name>
<feature type="transmembrane region" description="Helical" evidence="1">
    <location>
        <begin position="255"/>
        <end position="273"/>
    </location>
</feature>
<sequence length="507" mass="56862">MYSEEYRLLSLKTILVAVIFLVMGGAFALILRSQAGLTNTGVPYVVSPVVYFEIMTDHVMSMVFGLAFDVVFGVSLYLVPLLTGTRIVKYPKLANAGLWISTAGILMMLLGGPQNQYMFTFLNPLMPASNWFIGYDLMIAGEWLVMTSIIATSFNWRSNGRLLPLGVAFIVMDMIQMALANMSVFGAVIWSLFSPLGQLGINLTGVPNSEVWKGLFWYADHPLVYFAPYTLLGASLTIIPLYAQRPIYSYRVLRWMVPVLFVLGMSVYVHHIATDPWPLVLRDVFAQTSTALIAIPFAVVWFLVLITLGDPRKLKWDVTLAFLYASIVWNIIGGIQAEPVQPSPATDPTIHNTLWLPSHFHIMLALFIVGGFFGVLYFILPSIIHRAWYSKTLAWINFWGWQIGMALLAVAFNVGGFFGAIRREVAWPAVYQIYYQVAAIGGWIAGFSAAALVLNLVLTVFLGQRLHEEDFPKWLRVALAFERRGMRNEGYKEEELPYLPPESIKNA</sequence>
<dbReference type="InterPro" id="IPR023616">
    <property type="entry name" value="Cyt_c_oxase-like_su1_dom"/>
</dbReference>
<keyword evidence="1" id="KW-0472">Membrane</keyword>
<feature type="transmembrane region" description="Helical" evidence="1">
    <location>
        <begin position="285"/>
        <end position="308"/>
    </location>
</feature>
<dbReference type="GO" id="GO:0020037">
    <property type="term" value="F:heme binding"/>
    <property type="evidence" value="ECO:0007669"/>
    <property type="project" value="InterPro"/>
</dbReference>
<evidence type="ECO:0000259" key="2">
    <source>
        <dbReference type="PROSITE" id="PS50855"/>
    </source>
</evidence>
<keyword evidence="1" id="KW-0812">Transmembrane</keyword>
<feature type="domain" description="Cytochrome oxidase subunit I profile" evidence="2">
    <location>
        <begin position="1"/>
        <end position="461"/>
    </location>
</feature>
<feature type="transmembrane region" description="Helical" evidence="1">
    <location>
        <begin position="59"/>
        <end position="81"/>
    </location>
</feature>
<evidence type="ECO:0000256" key="1">
    <source>
        <dbReference type="SAM" id="Phobius"/>
    </source>
</evidence>
<dbReference type="GO" id="GO:0016020">
    <property type="term" value="C:membrane"/>
    <property type="evidence" value="ECO:0007669"/>
    <property type="project" value="InterPro"/>
</dbReference>
<dbReference type="InterPro" id="IPR000883">
    <property type="entry name" value="Cyt_C_Oxase_1"/>
</dbReference>
<feature type="transmembrane region" description="Helical" evidence="1">
    <location>
        <begin position="132"/>
        <end position="154"/>
    </location>
</feature>
<dbReference type="GO" id="GO:0004129">
    <property type="term" value="F:cytochrome-c oxidase activity"/>
    <property type="evidence" value="ECO:0007669"/>
    <property type="project" value="InterPro"/>
</dbReference>
<organism evidence="3 4">
    <name type="scientific">Candidatus Marsarchaeota G1 archaeon BE_D</name>
    <dbReference type="NCBI Taxonomy" id="1978156"/>
    <lineage>
        <taxon>Archaea</taxon>
        <taxon>Candidatus Marsarchaeota</taxon>
        <taxon>Candidatus Marsarchaeota group 1</taxon>
    </lineage>
</organism>
<feature type="transmembrane region" description="Helical" evidence="1">
    <location>
        <begin position="433"/>
        <end position="463"/>
    </location>
</feature>
<feature type="transmembrane region" description="Helical" evidence="1">
    <location>
        <begin position="93"/>
        <end position="112"/>
    </location>
</feature>
<evidence type="ECO:0000313" key="4">
    <source>
        <dbReference type="Proteomes" id="UP000240569"/>
    </source>
</evidence>
<feature type="transmembrane region" description="Helical" evidence="1">
    <location>
        <begin position="223"/>
        <end position="243"/>
    </location>
</feature>
<dbReference type="GO" id="GO:0009060">
    <property type="term" value="P:aerobic respiration"/>
    <property type="evidence" value="ECO:0007669"/>
    <property type="project" value="InterPro"/>
</dbReference>
<dbReference type="PANTHER" id="PTHR10422:SF18">
    <property type="entry name" value="CYTOCHROME C OXIDASE SUBUNIT 1"/>
    <property type="match status" value="1"/>
</dbReference>
<feature type="transmembrane region" description="Helical" evidence="1">
    <location>
        <begin position="360"/>
        <end position="380"/>
    </location>
</feature>
<dbReference type="InterPro" id="IPR036927">
    <property type="entry name" value="Cyt_c_oxase-like_su1_sf"/>
</dbReference>
<dbReference type="PRINTS" id="PR01165">
    <property type="entry name" value="CYCOXIDASEI"/>
</dbReference>
<feature type="transmembrane region" description="Helical" evidence="1">
    <location>
        <begin position="12"/>
        <end position="31"/>
    </location>
</feature>